<dbReference type="EMBL" id="JACGWJ010001142">
    <property type="protein sequence ID" value="KAL0284424.1"/>
    <property type="molecule type" value="Genomic_DNA"/>
</dbReference>
<feature type="signal peptide" evidence="1">
    <location>
        <begin position="1"/>
        <end position="20"/>
    </location>
</feature>
<evidence type="ECO:0008006" key="3">
    <source>
        <dbReference type="Google" id="ProtNLM"/>
    </source>
</evidence>
<keyword evidence="1" id="KW-0732">Signal</keyword>
<dbReference type="InterPro" id="IPR036691">
    <property type="entry name" value="Endo/exonu/phosph_ase_sf"/>
</dbReference>
<gene>
    <name evidence="2" type="ORF">Sradi_7198100</name>
</gene>
<reference evidence="2" key="2">
    <citation type="journal article" date="2024" name="Plant">
        <title>Genomic evolution and insights into agronomic trait innovations of Sesamum species.</title>
        <authorList>
            <person name="Miao H."/>
            <person name="Wang L."/>
            <person name="Qu L."/>
            <person name="Liu H."/>
            <person name="Sun Y."/>
            <person name="Le M."/>
            <person name="Wang Q."/>
            <person name="Wei S."/>
            <person name="Zheng Y."/>
            <person name="Lin W."/>
            <person name="Duan Y."/>
            <person name="Cao H."/>
            <person name="Xiong S."/>
            <person name="Wang X."/>
            <person name="Wei L."/>
            <person name="Li C."/>
            <person name="Ma Q."/>
            <person name="Ju M."/>
            <person name="Zhao R."/>
            <person name="Li G."/>
            <person name="Mu C."/>
            <person name="Tian Q."/>
            <person name="Mei H."/>
            <person name="Zhang T."/>
            <person name="Gao T."/>
            <person name="Zhang H."/>
        </authorList>
    </citation>
    <scope>NUCLEOTIDE SEQUENCE</scope>
    <source>
        <strain evidence="2">G02</strain>
    </source>
</reference>
<dbReference type="AlphaFoldDB" id="A0AAW2IQI8"/>
<reference evidence="2" key="1">
    <citation type="submission" date="2020-06" db="EMBL/GenBank/DDBJ databases">
        <authorList>
            <person name="Li T."/>
            <person name="Hu X."/>
            <person name="Zhang T."/>
            <person name="Song X."/>
            <person name="Zhang H."/>
            <person name="Dai N."/>
            <person name="Sheng W."/>
            <person name="Hou X."/>
            <person name="Wei L."/>
        </authorList>
    </citation>
    <scope>NUCLEOTIDE SEQUENCE</scope>
    <source>
        <strain evidence="2">G02</strain>
        <tissue evidence="2">Leaf</tissue>
    </source>
</reference>
<dbReference type="Gene3D" id="3.60.10.10">
    <property type="entry name" value="Endonuclease/exonuclease/phosphatase"/>
    <property type="match status" value="1"/>
</dbReference>
<dbReference type="SUPFAM" id="SSF56219">
    <property type="entry name" value="DNase I-like"/>
    <property type="match status" value="1"/>
</dbReference>
<protein>
    <recommendedName>
        <fullName evidence="3">Secreted protein</fullName>
    </recommendedName>
</protein>
<organism evidence="2">
    <name type="scientific">Sesamum radiatum</name>
    <name type="common">Black benniseed</name>
    <dbReference type="NCBI Taxonomy" id="300843"/>
    <lineage>
        <taxon>Eukaryota</taxon>
        <taxon>Viridiplantae</taxon>
        <taxon>Streptophyta</taxon>
        <taxon>Embryophyta</taxon>
        <taxon>Tracheophyta</taxon>
        <taxon>Spermatophyta</taxon>
        <taxon>Magnoliopsida</taxon>
        <taxon>eudicotyledons</taxon>
        <taxon>Gunneridae</taxon>
        <taxon>Pentapetalae</taxon>
        <taxon>asterids</taxon>
        <taxon>lamiids</taxon>
        <taxon>Lamiales</taxon>
        <taxon>Pedaliaceae</taxon>
        <taxon>Sesamum</taxon>
    </lineage>
</organism>
<sequence>MTPPCRVLTAALLLNQMINAAVWNVRGLNRRDHQVSVTDLITEHCLHFIGLLETRVAVGNVARATGDAPSLAFYVDHGGPGNRVWLAWDPNFVDVTVVETGAQFIHCSVFIRSFHSSVFITVVYGVNDVIGRRSCGWNLHEFLLWSLTHRGW</sequence>
<feature type="chain" id="PRO_5043811304" description="Secreted protein" evidence="1">
    <location>
        <begin position="21"/>
        <end position="152"/>
    </location>
</feature>
<name>A0AAW2IQI8_SESRA</name>
<comment type="caution">
    <text evidence="2">The sequence shown here is derived from an EMBL/GenBank/DDBJ whole genome shotgun (WGS) entry which is preliminary data.</text>
</comment>
<accession>A0AAW2IQI8</accession>
<evidence type="ECO:0000256" key="1">
    <source>
        <dbReference type="SAM" id="SignalP"/>
    </source>
</evidence>
<proteinExistence type="predicted"/>
<evidence type="ECO:0000313" key="2">
    <source>
        <dbReference type="EMBL" id="KAL0284424.1"/>
    </source>
</evidence>